<keyword evidence="2" id="KW-1185">Reference proteome</keyword>
<organism evidence="1 2">
    <name type="scientific">Tagetes erecta</name>
    <name type="common">African marigold</name>
    <dbReference type="NCBI Taxonomy" id="13708"/>
    <lineage>
        <taxon>Eukaryota</taxon>
        <taxon>Viridiplantae</taxon>
        <taxon>Streptophyta</taxon>
        <taxon>Embryophyta</taxon>
        <taxon>Tracheophyta</taxon>
        <taxon>Spermatophyta</taxon>
        <taxon>Magnoliopsida</taxon>
        <taxon>eudicotyledons</taxon>
        <taxon>Gunneridae</taxon>
        <taxon>Pentapetalae</taxon>
        <taxon>asterids</taxon>
        <taxon>campanulids</taxon>
        <taxon>Asterales</taxon>
        <taxon>Asteraceae</taxon>
        <taxon>Asteroideae</taxon>
        <taxon>Heliantheae alliance</taxon>
        <taxon>Tageteae</taxon>
        <taxon>Tagetes</taxon>
    </lineage>
</organism>
<sequence length="212" mass="23550">MGSLTAFRPVIFTDPFLTSPNFTSVSFNSLSPNLHYNSSTCGCRIATRLRNFSLRRHDHHHHQLNCYHHDNASSSSMDNEHERPQEAILKVISEISKVEGRIGRTTTMILGGTMTNDSTYDGISPTKMLNIYPASRGFTAIGSGGDDFVQAMVVAVESVVQHPIPQGKVKHKLSSGGKYVSVNIGPVKIVSSKQVQAVYYAMKRDDRMRYFL</sequence>
<evidence type="ECO:0000313" key="1">
    <source>
        <dbReference type="EMBL" id="KAK1408714.1"/>
    </source>
</evidence>
<comment type="caution">
    <text evidence="1">The sequence shown here is derived from an EMBL/GenBank/DDBJ whole genome shotgun (WGS) entry which is preliminary data.</text>
</comment>
<reference evidence="1" key="1">
    <citation type="journal article" date="2023" name="bioRxiv">
        <title>Improved chromosome-level genome assembly for marigold (Tagetes erecta).</title>
        <authorList>
            <person name="Jiang F."/>
            <person name="Yuan L."/>
            <person name="Wang S."/>
            <person name="Wang H."/>
            <person name="Xu D."/>
            <person name="Wang A."/>
            <person name="Fan W."/>
        </authorList>
    </citation>
    <scope>NUCLEOTIDE SEQUENCE</scope>
    <source>
        <strain evidence="1">WSJ</strain>
        <tissue evidence="1">Leaf</tissue>
    </source>
</reference>
<dbReference type="PANTHER" id="PTHR34782:SF8">
    <property type="entry name" value="YBED-LIKE DOMAIN SUPERFAMILY PROTEIN"/>
    <property type="match status" value="1"/>
</dbReference>
<dbReference type="InterPro" id="IPR007454">
    <property type="entry name" value="UPF0250_YbeD-like"/>
</dbReference>
<dbReference type="PANTHER" id="PTHR34782">
    <property type="entry name" value="PHOSPHORIBOSYLFORMYLGLYCINAMIDINE SYNTHASE"/>
    <property type="match status" value="1"/>
</dbReference>
<protein>
    <submittedName>
        <fullName evidence="1">Uncharacterized protein</fullName>
    </submittedName>
</protein>
<dbReference type="InterPro" id="IPR027471">
    <property type="entry name" value="YbeD-like_sf"/>
</dbReference>
<evidence type="ECO:0000313" key="2">
    <source>
        <dbReference type="Proteomes" id="UP001229421"/>
    </source>
</evidence>
<dbReference type="EMBL" id="JAUHHV010000011">
    <property type="protein sequence ID" value="KAK1408714.1"/>
    <property type="molecule type" value="Genomic_DNA"/>
</dbReference>
<dbReference type="SUPFAM" id="SSF117991">
    <property type="entry name" value="YbeD/HP0495-like"/>
    <property type="match status" value="1"/>
</dbReference>
<dbReference type="Pfam" id="PF04359">
    <property type="entry name" value="DUF493"/>
    <property type="match status" value="1"/>
</dbReference>
<dbReference type="Gene3D" id="3.30.70.260">
    <property type="match status" value="1"/>
</dbReference>
<dbReference type="AlphaFoldDB" id="A0AAD8JQ86"/>
<gene>
    <name evidence="1" type="ORF">QVD17_40715</name>
</gene>
<accession>A0AAD8JQ86</accession>
<proteinExistence type="predicted"/>
<name>A0AAD8JQ86_TARER</name>
<dbReference type="Proteomes" id="UP001229421">
    <property type="component" value="Unassembled WGS sequence"/>
</dbReference>